<feature type="domain" description="DUF4097" evidence="2">
    <location>
        <begin position="20"/>
        <end position="224"/>
    </location>
</feature>
<keyword evidence="4" id="KW-1185">Reference proteome</keyword>
<dbReference type="Gene3D" id="3.40.710.10">
    <property type="entry name" value="DD-peptidase/beta-lactamase superfamily"/>
    <property type="match status" value="1"/>
</dbReference>
<dbReference type="InterPro" id="IPR050491">
    <property type="entry name" value="AmpC-like"/>
</dbReference>
<gene>
    <name evidence="3" type="ORF">HNP84_006427</name>
</gene>
<dbReference type="EMBL" id="JACHGN010000015">
    <property type="protein sequence ID" value="MBB5136676.1"/>
    <property type="molecule type" value="Genomic_DNA"/>
</dbReference>
<sequence length="616" mass="64358">MHTFDTPAPIATVLDIPAGRVRLIAADRADTAVEVLPANAAKDRDVKAAGQTKVEYDDGVLRIQAPANNQAFGPSGSIEVTVRLPAGSRVEGTAASADFRAVGRFGEVAFDSAHGQIKIDEAASVRLTTEAGDVSVGRLGGPAQISTGKGDIRIAEAVRGTVVLRTQAGQVSVGTAAGVSASLDAGTAHGRIHNALRNTEGAAAQLEIHATTAYGDITARSLDAATAPGVVTAGSADGTAAPQAGAGPDRPELRKAIQEAVDAGFAGVQLRVHDELGEWAGSAGVRKLGESDKPPTNGRFWAGSVAKTFTATLVLQLVADGRIGLDDPVAGYLPQFELDRRITVRMLLQHTSGLYNYTGEPGPDGTFVQGIPSMGKDWVDNRFTTYQPEELVRFALSKPARFEPGTGFSYSNTNYTLAALLTETVTGRSYAEEMRRRILRPLGLSGTVVASTSPELPGPHAHGYCRYQDGDQWKVADVTRQNPSMLHAAGDLISTTQDLHTFISALMSGRLLPAGLLAEMRTPHGELGYGLGLFVQDLGPEFGTVFHHNGGAPGGYGALMYSTPDGGKTLTASLTMGDAAINVAEVFPKVLDMLIKAVFCAAPADKEGQPAVRSTG</sequence>
<dbReference type="InterPro" id="IPR001466">
    <property type="entry name" value="Beta-lactam-related"/>
</dbReference>
<comment type="caution">
    <text evidence="3">The sequence shown here is derived from an EMBL/GenBank/DDBJ whole genome shotgun (WGS) entry which is preliminary data.</text>
</comment>
<dbReference type="AlphaFoldDB" id="A0A840PD82"/>
<name>A0A840PD82_9ACTN</name>
<proteinExistence type="predicted"/>
<dbReference type="Proteomes" id="UP000578449">
    <property type="component" value="Unassembled WGS sequence"/>
</dbReference>
<evidence type="ECO:0000313" key="3">
    <source>
        <dbReference type="EMBL" id="MBB5136676.1"/>
    </source>
</evidence>
<evidence type="ECO:0000259" key="1">
    <source>
        <dbReference type="Pfam" id="PF00144"/>
    </source>
</evidence>
<dbReference type="InterPro" id="IPR012338">
    <property type="entry name" value="Beta-lactam/transpept-like"/>
</dbReference>
<reference evidence="3 4" key="1">
    <citation type="submission" date="2020-08" db="EMBL/GenBank/DDBJ databases">
        <title>Genomic Encyclopedia of Type Strains, Phase IV (KMG-IV): sequencing the most valuable type-strain genomes for metagenomic binning, comparative biology and taxonomic classification.</title>
        <authorList>
            <person name="Goeker M."/>
        </authorList>
    </citation>
    <scope>NUCLEOTIDE SEQUENCE [LARGE SCALE GENOMIC DNA]</scope>
    <source>
        <strain evidence="3 4">DSM 45615</strain>
    </source>
</reference>
<dbReference type="InterPro" id="IPR025164">
    <property type="entry name" value="Toastrack_DUF4097"/>
</dbReference>
<dbReference type="PANTHER" id="PTHR46825">
    <property type="entry name" value="D-ALANYL-D-ALANINE-CARBOXYPEPTIDASE/ENDOPEPTIDASE AMPH"/>
    <property type="match status" value="1"/>
</dbReference>
<evidence type="ECO:0000313" key="4">
    <source>
        <dbReference type="Proteomes" id="UP000578449"/>
    </source>
</evidence>
<dbReference type="SUPFAM" id="SSF56601">
    <property type="entry name" value="beta-lactamase/transpeptidase-like"/>
    <property type="match status" value="1"/>
</dbReference>
<dbReference type="PANTHER" id="PTHR46825:SF7">
    <property type="entry name" value="D-ALANYL-D-ALANINE CARBOXYPEPTIDASE"/>
    <property type="match status" value="1"/>
</dbReference>
<dbReference type="Pfam" id="PF13349">
    <property type="entry name" value="DUF4097"/>
    <property type="match status" value="1"/>
</dbReference>
<organism evidence="3 4">
    <name type="scientific">Thermocatellispora tengchongensis</name>
    <dbReference type="NCBI Taxonomy" id="1073253"/>
    <lineage>
        <taxon>Bacteria</taxon>
        <taxon>Bacillati</taxon>
        <taxon>Actinomycetota</taxon>
        <taxon>Actinomycetes</taxon>
        <taxon>Streptosporangiales</taxon>
        <taxon>Streptosporangiaceae</taxon>
        <taxon>Thermocatellispora</taxon>
    </lineage>
</organism>
<dbReference type="Pfam" id="PF00144">
    <property type="entry name" value="Beta-lactamase"/>
    <property type="match status" value="1"/>
</dbReference>
<accession>A0A840PD82</accession>
<protein>
    <submittedName>
        <fullName evidence="3">CubicO group peptidase (Beta-lactamase class C family)</fullName>
    </submittedName>
</protein>
<feature type="domain" description="Beta-lactamase-related" evidence="1">
    <location>
        <begin position="254"/>
        <end position="570"/>
    </location>
</feature>
<evidence type="ECO:0000259" key="2">
    <source>
        <dbReference type="Pfam" id="PF13349"/>
    </source>
</evidence>